<dbReference type="EMBL" id="QBKA01000002">
    <property type="protein sequence ID" value="RDC59441.1"/>
    <property type="molecule type" value="Genomic_DNA"/>
</dbReference>
<dbReference type="AlphaFoldDB" id="A0A369Q3H6"/>
<dbReference type="Gene3D" id="3.30.70.1280">
    <property type="entry name" value="SP0830-like domains"/>
    <property type="match status" value="1"/>
</dbReference>
<evidence type="ECO:0008006" key="3">
    <source>
        <dbReference type="Google" id="ProtNLM"/>
    </source>
</evidence>
<reference evidence="1 2" key="1">
    <citation type="submission" date="2018-04" db="EMBL/GenBank/DDBJ databases">
        <title>Altererythrobacter sp. HME9302 genome sequencing and assembly.</title>
        <authorList>
            <person name="Kang H."/>
            <person name="Kim H."/>
            <person name="Joh K."/>
        </authorList>
    </citation>
    <scope>NUCLEOTIDE SEQUENCE [LARGE SCALE GENOMIC DNA]</scope>
    <source>
        <strain evidence="1 2">HME9302</strain>
    </source>
</reference>
<evidence type="ECO:0000313" key="1">
    <source>
        <dbReference type="EMBL" id="RDC59441.1"/>
    </source>
</evidence>
<accession>A0A369Q3H6</accession>
<keyword evidence="2" id="KW-1185">Reference proteome</keyword>
<organism evidence="1 2">
    <name type="scientific">Alteripontixanthobacter maritimus</name>
    <dbReference type="NCBI Taxonomy" id="2161824"/>
    <lineage>
        <taxon>Bacteria</taxon>
        <taxon>Pseudomonadati</taxon>
        <taxon>Pseudomonadota</taxon>
        <taxon>Alphaproteobacteria</taxon>
        <taxon>Sphingomonadales</taxon>
        <taxon>Erythrobacteraceae</taxon>
        <taxon>Alteripontixanthobacter</taxon>
    </lineage>
</organism>
<proteinExistence type="predicted"/>
<dbReference type="InterPro" id="IPR012545">
    <property type="entry name" value="DUF1697"/>
</dbReference>
<dbReference type="PIRSF" id="PIRSF008502">
    <property type="entry name" value="UCP008502"/>
    <property type="match status" value="1"/>
</dbReference>
<dbReference type="SUPFAM" id="SSF160379">
    <property type="entry name" value="SP0830-like"/>
    <property type="match status" value="1"/>
</dbReference>
<sequence length="194" mass="21229">MPADMQRYVAFLGSINVGGNRILMADLREALRREDFTDVETVVASGNVLFSHEPRPSEGLADKLAWVVQDRFDIDSLVIVKTRIEVDAAITGNPFHGTGPDHGSDKMVHTIFLDGQPDEDSFHDLLAEHKAKGGERLALGDRMLFLDYVHGAGVSSLTGPFLQRRLEVRGTARNMSSLKRITAKMGELDGKGAA</sequence>
<evidence type="ECO:0000313" key="2">
    <source>
        <dbReference type="Proteomes" id="UP000253727"/>
    </source>
</evidence>
<gene>
    <name evidence="1" type="ORF">HME9302_00629</name>
</gene>
<dbReference type="Proteomes" id="UP000253727">
    <property type="component" value="Unassembled WGS sequence"/>
</dbReference>
<comment type="caution">
    <text evidence="1">The sequence shown here is derived from an EMBL/GenBank/DDBJ whole genome shotgun (WGS) entry which is preliminary data.</text>
</comment>
<name>A0A369Q3H6_9SPHN</name>
<dbReference type="PANTHER" id="PTHR36439">
    <property type="entry name" value="BLL4334 PROTEIN"/>
    <property type="match status" value="1"/>
</dbReference>
<dbReference type="Pfam" id="PF08002">
    <property type="entry name" value="DUF1697"/>
    <property type="match status" value="1"/>
</dbReference>
<dbReference type="PANTHER" id="PTHR36439:SF1">
    <property type="entry name" value="DUF1697 DOMAIN-CONTAINING PROTEIN"/>
    <property type="match status" value="1"/>
</dbReference>
<protein>
    <recommendedName>
        <fullName evidence="3">DUF1697 domain-containing protein</fullName>
    </recommendedName>
</protein>